<keyword evidence="2" id="KW-0813">Transport</keyword>
<dbReference type="Pfam" id="PF08701">
    <property type="entry name" value="GN3L_Grn1"/>
    <property type="match status" value="1"/>
</dbReference>
<comment type="caution">
    <text evidence="10">The sequence shown here is derived from an EMBL/GenBank/DDBJ whole genome shotgun (WGS) entry which is preliminary data.</text>
</comment>
<keyword evidence="4" id="KW-0547">Nucleotide-binding</keyword>
<dbReference type="EMBL" id="BACD03000022">
    <property type="protein sequence ID" value="GAO49374.1"/>
    <property type="molecule type" value="Genomic_DNA"/>
</dbReference>
<reference evidence="10 11" key="2">
    <citation type="journal article" date="2014" name="J. Gen. Appl. Microbiol.">
        <title>The early diverging ascomycetous budding yeast Saitoella complicata has three histone deacetylases belonging to the Clr6, Hos2, and Rpd3 lineages.</title>
        <authorList>
            <person name="Nishida H."/>
            <person name="Matsumoto T."/>
            <person name="Kondo S."/>
            <person name="Hamamoto M."/>
            <person name="Yoshikawa H."/>
        </authorList>
    </citation>
    <scope>NUCLEOTIDE SEQUENCE [LARGE SCALE GENOMIC DNA]</scope>
    <source>
        <strain evidence="10 11">NRRL Y-17804</strain>
    </source>
</reference>
<feature type="compositionally biased region" description="Acidic residues" evidence="8">
    <location>
        <begin position="91"/>
        <end position="116"/>
    </location>
</feature>
<protein>
    <recommendedName>
        <fullName evidence="9">CP-type G domain-containing protein</fullName>
    </recommendedName>
</protein>
<sequence>MVKAFNKKKSKRGTARQKFKIEKNVREHARKQRKLAKNDPTWRSKLKKDPGIPNLFPYKEKLLSEIEEKKRRFAEEKLRKKMENQAAGNAPEEEDDENDVEDEDEMYDDEDLDESGETGALAALVASARRRAAEYEGEEDEDEEEYDDDEDMMDEDEEMEEESEGEYEEQVDAVADRQGITTKETSRKAYDKQFKSVVERADVILYVLDSRDPEGTRSRAVEKQVAAAEGGNKQLYFVLNKIDLVPPHVLEGWVKHLSRSYPAVPFRSSNSSPAGNPFNHNGKTLRSTTNDLITTLKADADKRGIKRSLAIGVIGYPNVGKSSIINALVSRGGLQKKAPAPTGGEAGLTKSIREVKLDGSIKLIDMPGIVFPGSSKKLSKEEEQARLVLLNAIPPSQITDPIPAATLILQKLTGSEELMDRLLKHYDLPPLVTGTGRVADEATDFLVQVARKRGRIGRGGIPNINAAATLVVNDWCSGRVMWYNEPPHVEAVVAQAAGQAPQAAENGDVKTVVTEFAKEFDIDALTGGAMEE</sequence>
<dbReference type="OMA" id="FKLDGLW"/>
<evidence type="ECO:0000313" key="10">
    <source>
        <dbReference type="EMBL" id="GAO49374.1"/>
    </source>
</evidence>
<dbReference type="GO" id="GO:0042273">
    <property type="term" value="P:ribosomal large subunit biogenesis"/>
    <property type="evidence" value="ECO:0007669"/>
    <property type="project" value="UniProtKB-ARBA"/>
</dbReference>
<keyword evidence="6" id="KW-0342">GTP-binding</keyword>
<dbReference type="Gene3D" id="1.10.1580.10">
    <property type="match status" value="1"/>
</dbReference>
<evidence type="ECO:0000256" key="5">
    <source>
        <dbReference type="ARBA" id="ARBA00022927"/>
    </source>
</evidence>
<keyword evidence="7" id="KW-0539">Nucleus</keyword>
<dbReference type="InterPro" id="IPR050755">
    <property type="entry name" value="TRAFAC_YlqF/YawG_RiboMat"/>
</dbReference>
<name>A0A0E9NHR6_SAICN</name>
<keyword evidence="11" id="KW-1185">Reference proteome</keyword>
<dbReference type="InterPro" id="IPR006073">
    <property type="entry name" value="GTP-bd"/>
</dbReference>
<feature type="domain" description="CP-type G" evidence="9">
    <location>
        <begin position="191"/>
        <end position="372"/>
    </location>
</feature>
<dbReference type="Pfam" id="PF01926">
    <property type="entry name" value="MMR_HSR1"/>
    <property type="match status" value="1"/>
</dbReference>
<evidence type="ECO:0000256" key="6">
    <source>
        <dbReference type="ARBA" id="ARBA00023134"/>
    </source>
</evidence>
<dbReference type="GO" id="GO:0005525">
    <property type="term" value="F:GTP binding"/>
    <property type="evidence" value="ECO:0007669"/>
    <property type="project" value="UniProtKB-KW"/>
</dbReference>
<dbReference type="FunFam" id="1.10.1580.10:FF:000006">
    <property type="entry name" value="Nuclear GTP-binding protein NUG1"/>
    <property type="match status" value="1"/>
</dbReference>
<dbReference type="AlphaFoldDB" id="A0A0E9NHR6"/>
<keyword evidence="3" id="KW-0690">Ribosome biogenesis</keyword>
<dbReference type="InterPro" id="IPR030378">
    <property type="entry name" value="G_CP_dom"/>
</dbReference>
<evidence type="ECO:0000256" key="1">
    <source>
        <dbReference type="ARBA" id="ARBA00004123"/>
    </source>
</evidence>
<keyword evidence="5" id="KW-0653">Protein transport</keyword>
<evidence type="ECO:0000259" key="9">
    <source>
        <dbReference type="PROSITE" id="PS51721"/>
    </source>
</evidence>
<dbReference type="PRINTS" id="PR00326">
    <property type="entry name" value="GTP1OBG"/>
</dbReference>
<proteinExistence type="predicted"/>
<evidence type="ECO:0000256" key="3">
    <source>
        <dbReference type="ARBA" id="ARBA00022517"/>
    </source>
</evidence>
<feature type="region of interest" description="Disordered" evidence="8">
    <location>
        <begin position="1"/>
        <end position="57"/>
    </location>
</feature>
<feature type="compositionally biased region" description="Basic residues" evidence="8">
    <location>
        <begin position="1"/>
        <end position="18"/>
    </location>
</feature>
<dbReference type="Gene3D" id="3.40.50.300">
    <property type="entry name" value="P-loop containing nucleotide triphosphate hydrolases"/>
    <property type="match status" value="1"/>
</dbReference>
<evidence type="ECO:0000313" key="11">
    <source>
        <dbReference type="Proteomes" id="UP000033140"/>
    </source>
</evidence>
<organism evidence="10 11">
    <name type="scientific">Saitoella complicata (strain BCRC 22490 / CBS 7301 / JCM 7358 / NBRC 10748 / NRRL Y-17804)</name>
    <dbReference type="NCBI Taxonomy" id="698492"/>
    <lineage>
        <taxon>Eukaryota</taxon>
        <taxon>Fungi</taxon>
        <taxon>Dikarya</taxon>
        <taxon>Ascomycota</taxon>
        <taxon>Taphrinomycotina</taxon>
        <taxon>Taphrinomycotina incertae sedis</taxon>
        <taxon>Saitoella</taxon>
    </lineage>
</organism>
<dbReference type="STRING" id="698492.A0A0E9NHR6"/>
<dbReference type="InterPro" id="IPR027417">
    <property type="entry name" value="P-loop_NTPase"/>
</dbReference>
<dbReference type="GO" id="GO:0030684">
    <property type="term" value="C:preribosome"/>
    <property type="evidence" value="ECO:0007669"/>
    <property type="project" value="UniProtKB-ARBA"/>
</dbReference>
<accession>A0A0E9NHR6</accession>
<feature type="compositionally biased region" description="Acidic residues" evidence="8">
    <location>
        <begin position="135"/>
        <end position="167"/>
    </location>
</feature>
<feature type="region of interest" description="Disordered" evidence="8">
    <location>
        <begin position="77"/>
        <end position="167"/>
    </location>
</feature>
<feature type="compositionally biased region" description="Polar residues" evidence="8">
    <location>
        <begin position="267"/>
        <end position="286"/>
    </location>
</feature>
<feature type="region of interest" description="Disordered" evidence="8">
    <location>
        <begin position="266"/>
        <end position="286"/>
    </location>
</feature>
<reference evidence="10 11" key="3">
    <citation type="journal article" date="2015" name="Genome Announc.">
        <title>Draft Genome Sequence of the Archiascomycetous Yeast Saitoella complicata.</title>
        <authorList>
            <person name="Yamauchi K."/>
            <person name="Kondo S."/>
            <person name="Hamamoto M."/>
            <person name="Takahashi Y."/>
            <person name="Ogura Y."/>
            <person name="Hayashi T."/>
            <person name="Nishida H."/>
        </authorList>
    </citation>
    <scope>NUCLEOTIDE SEQUENCE [LARGE SCALE GENOMIC DNA]</scope>
    <source>
        <strain evidence="10 11">NRRL Y-17804</strain>
    </source>
</reference>
<evidence type="ECO:0000256" key="2">
    <source>
        <dbReference type="ARBA" id="ARBA00022448"/>
    </source>
</evidence>
<feature type="compositionally biased region" description="Basic and acidic residues" evidence="8">
    <location>
        <begin position="36"/>
        <end position="50"/>
    </location>
</feature>
<evidence type="ECO:0000256" key="7">
    <source>
        <dbReference type="ARBA" id="ARBA00023242"/>
    </source>
</evidence>
<dbReference type="GO" id="GO:0006364">
    <property type="term" value="P:rRNA processing"/>
    <property type="evidence" value="ECO:0007669"/>
    <property type="project" value="UniProtKB-ARBA"/>
</dbReference>
<reference evidence="10 11" key="1">
    <citation type="journal article" date="2011" name="J. Gen. Appl. Microbiol.">
        <title>Draft genome sequencing of the enigmatic yeast Saitoella complicata.</title>
        <authorList>
            <person name="Nishida H."/>
            <person name="Hamamoto M."/>
            <person name="Sugiyama J."/>
        </authorList>
    </citation>
    <scope>NUCLEOTIDE SEQUENCE [LARGE SCALE GENOMIC DNA]</scope>
    <source>
        <strain evidence="10 11">NRRL Y-17804</strain>
    </source>
</reference>
<dbReference type="GO" id="GO:0005730">
    <property type="term" value="C:nucleolus"/>
    <property type="evidence" value="ECO:0007669"/>
    <property type="project" value="TreeGrafter"/>
</dbReference>
<dbReference type="GO" id="GO:0015031">
    <property type="term" value="P:protein transport"/>
    <property type="evidence" value="ECO:0007669"/>
    <property type="project" value="UniProtKB-KW"/>
</dbReference>
<dbReference type="PROSITE" id="PS51721">
    <property type="entry name" value="G_CP"/>
    <property type="match status" value="1"/>
</dbReference>
<dbReference type="InterPro" id="IPR023179">
    <property type="entry name" value="GTP-bd_ortho_bundle_sf"/>
</dbReference>
<evidence type="ECO:0000256" key="4">
    <source>
        <dbReference type="ARBA" id="ARBA00022741"/>
    </source>
</evidence>
<dbReference type="Proteomes" id="UP000033140">
    <property type="component" value="Unassembled WGS sequence"/>
</dbReference>
<comment type="subcellular location">
    <subcellularLocation>
        <location evidence="1">Nucleus</location>
    </subcellularLocation>
</comment>
<gene>
    <name evidence="10" type="ORF">G7K_3525-t1</name>
</gene>
<dbReference type="PANTHER" id="PTHR11089:SF30">
    <property type="entry name" value="GUANINE NUCLEOTIDE-BINDING PROTEIN-LIKE 3 HOMOLOG"/>
    <property type="match status" value="1"/>
</dbReference>
<dbReference type="InterPro" id="IPR014813">
    <property type="entry name" value="Gnl3_N_dom"/>
</dbReference>
<dbReference type="PANTHER" id="PTHR11089">
    <property type="entry name" value="GTP-BINDING PROTEIN-RELATED"/>
    <property type="match status" value="1"/>
</dbReference>
<evidence type="ECO:0000256" key="8">
    <source>
        <dbReference type="SAM" id="MobiDB-lite"/>
    </source>
</evidence>
<dbReference type="SUPFAM" id="SSF52540">
    <property type="entry name" value="P-loop containing nucleoside triphosphate hydrolases"/>
    <property type="match status" value="1"/>
</dbReference>